<reference evidence="3 4" key="1">
    <citation type="journal article" date="2012" name="Appl. Environ. Microbiol.">
        <title>Genome Sequence of Thermotolerant Bacillus methanolicus: Features and Regulation Related to Methylotrophy and Production of L-Lysine and L-Glutamate from Methanol.</title>
        <authorList>
            <person name="Heggeset T.M."/>
            <person name="Krog A."/>
            <person name="Balzer S."/>
            <person name="Wentzel A."/>
            <person name="Ellingsen T.E."/>
            <person name="Brautaset T."/>
        </authorList>
    </citation>
    <scope>NUCLEOTIDE SEQUENCE [LARGE SCALE GENOMIC DNA]</scope>
    <source>
        <strain evidence="3 4">PB1</strain>
    </source>
</reference>
<dbReference type="InterPro" id="IPR029068">
    <property type="entry name" value="Glyas_Bleomycin-R_OHBP_Dase"/>
</dbReference>
<dbReference type="RefSeq" id="WP_003352106.1">
    <property type="nucleotide sequence ID" value="NZ_AFEU01000002.1"/>
</dbReference>
<dbReference type="EMBL" id="AFEU01000002">
    <property type="protein sequence ID" value="EIJ80621.1"/>
    <property type="molecule type" value="Genomic_DNA"/>
</dbReference>
<dbReference type="Pfam" id="PF00903">
    <property type="entry name" value="Glyoxalase"/>
    <property type="match status" value="2"/>
</dbReference>
<feature type="domain" description="VOC" evidence="2">
    <location>
        <begin position="10"/>
        <end position="127"/>
    </location>
</feature>
<dbReference type="InterPro" id="IPR018146">
    <property type="entry name" value="Glyoxalase_1_CS"/>
</dbReference>
<sequence>MQFHRHPNTFVGQVDLKVANLERSLEFYEKIIGFQILTKSAKKAVLTANGTTPLLTIEQPENVLPKQTRTTGLYHFALLLPSRQDLARILRHFIQIRYPLQGASDHLVSEAIYLADPDGNGIEVYSDRPSAAWNWENGEVEMATVPLDAQNLLAEGDGEAWTRLPSGTLMGHIHLHVSELQKTEEFYTEGLGFNIVNRYGSQALFISTGGYHHHIGLNTWNGVGAPAPSENSVGLKHFSIVLPNKEMRRKVIEQLQKIGAWIKEENDTILTKDPSGNLIKLTVLKND</sequence>
<dbReference type="PANTHER" id="PTHR43279">
    <property type="entry name" value="CATECHOL-2,3-DIOXYGENASE"/>
    <property type="match status" value="1"/>
</dbReference>
<dbReference type="PROSITE" id="PS00934">
    <property type="entry name" value="GLYOXALASE_I_1"/>
    <property type="match status" value="1"/>
</dbReference>
<protein>
    <submittedName>
        <fullName evidence="3">Glyoxalase family protein</fullName>
    </submittedName>
</protein>
<dbReference type="GO" id="GO:0046872">
    <property type="term" value="F:metal ion binding"/>
    <property type="evidence" value="ECO:0007669"/>
    <property type="project" value="UniProtKB-KW"/>
</dbReference>
<accession>I3E2A0</accession>
<dbReference type="OrthoDB" id="9792626at2"/>
<feature type="domain" description="VOC" evidence="2">
    <location>
        <begin position="169"/>
        <end position="284"/>
    </location>
</feature>
<dbReference type="InterPro" id="IPR037523">
    <property type="entry name" value="VOC_core"/>
</dbReference>
<dbReference type="CDD" id="cd16359">
    <property type="entry name" value="VOC_BsCatE_like_C"/>
    <property type="match status" value="1"/>
</dbReference>
<dbReference type="PANTHER" id="PTHR43279:SF1">
    <property type="entry name" value="CATECHOL-2,3-DIOXYGENASE"/>
    <property type="match status" value="1"/>
</dbReference>
<dbReference type="eggNOG" id="COG2514">
    <property type="taxonomic scope" value="Bacteria"/>
</dbReference>
<name>I3E2A0_BACMT</name>
<dbReference type="Gene3D" id="3.10.180.10">
    <property type="entry name" value="2,3-Dihydroxybiphenyl 1,2-Dioxygenase, domain 1"/>
    <property type="match status" value="2"/>
</dbReference>
<dbReference type="CDD" id="cd07255">
    <property type="entry name" value="VOC_BsCatE_like_N"/>
    <property type="match status" value="1"/>
</dbReference>
<dbReference type="PATRIC" id="fig|997296.3.peg.2053"/>
<dbReference type="InterPro" id="IPR004360">
    <property type="entry name" value="Glyas_Fos-R_dOase_dom"/>
</dbReference>
<dbReference type="Proteomes" id="UP000010523">
    <property type="component" value="Unassembled WGS sequence"/>
</dbReference>
<evidence type="ECO:0000256" key="1">
    <source>
        <dbReference type="ARBA" id="ARBA00022723"/>
    </source>
</evidence>
<comment type="caution">
    <text evidence="3">The sequence shown here is derived from an EMBL/GenBank/DDBJ whole genome shotgun (WGS) entry which is preliminary data.</text>
</comment>
<dbReference type="GO" id="GO:0004462">
    <property type="term" value="F:lactoylglutathione lyase activity"/>
    <property type="evidence" value="ECO:0007669"/>
    <property type="project" value="InterPro"/>
</dbReference>
<proteinExistence type="predicted"/>
<keyword evidence="1" id="KW-0479">Metal-binding</keyword>
<dbReference type="STRING" id="997296.PB1_09682"/>
<gene>
    <name evidence="3" type="ORF">PB1_09682</name>
</gene>
<dbReference type="AlphaFoldDB" id="I3E2A0"/>
<organism evidence="3 4">
    <name type="scientific">Bacillus methanolicus PB1</name>
    <dbReference type="NCBI Taxonomy" id="997296"/>
    <lineage>
        <taxon>Bacteria</taxon>
        <taxon>Bacillati</taxon>
        <taxon>Bacillota</taxon>
        <taxon>Bacilli</taxon>
        <taxon>Bacillales</taxon>
        <taxon>Bacillaceae</taxon>
        <taxon>Bacillus</taxon>
    </lineage>
</organism>
<evidence type="ECO:0000313" key="4">
    <source>
        <dbReference type="Proteomes" id="UP000010523"/>
    </source>
</evidence>
<keyword evidence="4" id="KW-1185">Reference proteome</keyword>
<evidence type="ECO:0000259" key="2">
    <source>
        <dbReference type="PROSITE" id="PS51819"/>
    </source>
</evidence>
<dbReference type="SUPFAM" id="SSF54593">
    <property type="entry name" value="Glyoxalase/Bleomycin resistance protein/Dihydroxybiphenyl dioxygenase"/>
    <property type="match status" value="2"/>
</dbReference>
<dbReference type="PROSITE" id="PS51819">
    <property type="entry name" value="VOC"/>
    <property type="match status" value="2"/>
</dbReference>
<evidence type="ECO:0000313" key="3">
    <source>
        <dbReference type="EMBL" id="EIJ80621.1"/>
    </source>
</evidence>